<sequence length="79" mass="9260">MVAWISLNSGQFSLTLKTLVAQTVIFYIWKERNARLHNSIISSPIVVFKRIDRSVRDSILARSTRKNFRGLLSQWFTFE</sequence>
<accession>A0ABQ8EB64</accession>
<evidence type="ECO:0008006" key="3">
    <source>
        <dbReference type="Google" id="ProtNLM"/>
    </source>
</evidence>
<keyword evidence="2" id="KW-1185">Reference proteome</keyword>
<reference evidence="1 2" key="1">
    <citation type="submission" date="2021-05" db="EMBL/GenBank/DDBJ databases">
        <title>Genome Assembly of Synthetic Allotetraploid Brassica napus Reveals Homoeologous Exchanges between Subgenomes.</title>
        <authorList>
            <person name="Davis J.T."/>
        </authorList>
    </citation>
    <scope>NUCLEOTIDE SEQUENCE [LARGE SCALE GENOMIC DNA]</scope>
    <source>
        <strain evidence="2">cv. Da-Ae</strain>
        <tissue evidence="1">Seedling</tissue>
    </source>
</reference>
<comment type="caution">
    <text evidence="1">The sequence shown here is derived from an EMBL/GenBank/DDBJ whole genome shotgun (WGS) entry which is preliminary data.</text>
</comment>
<evidence type="ECO:0000313" key="2">
    <source>
        <dbReference type="Proteomes" id="UP000824890"/>
    </source>
</evidence>
<dbReference type="EMBL" id="JAGKQM010000002">
    <property type="protein sequence ID" value="KAH0937881.1"/>
    <property type="molecule type" value="Genomic_DNA"/>
</dbReference>
<organism evidence="1 2">
    <name type="scientific">Brassica napus</name>
    <name type="common">Rape</name>
    <dbReference type="NCBI Taxonomy" id="3708"/>
    <lineage>
        <taxon>Eukaryota</taxon>
        <taxon>Viridiplantae</taxon>
        <taxon>Streptophyta</taxon>
        <taxon>Embryophyta</taxon>
        <taxon>Tracheophyta</taxon>
        <taxon>Spermatophyta</taxon>
        <taxon>Magnoliopsida</taxon>
        <taxon>eudicotyledons</taxon>
        <taxon>Gunneridae</taxon>
        <taxon>Pentapetalae</taxon>
        <taxon>rosids</taxon>
        <taxon>malvids</taxon>
        <taxon>Brassicales</taxon>
        <taxon>Brassicaceae</taxon>
        <taxon>Brassiceae</taxon>
        <taxon>Brassica</taxon>
    </lineage>
</organism>
<protein>
    <recommendedName>
        <fullName evidence="3">Reverse transcriptase zinc-binding domain-containing protein</fullName>
    </recommendedName>
</protein>
<evidence type="ECO:0000313" key="1">
    <source>
        <dbReference type="EMBL" id="KAH0937881.1"/>
    </source>
</evidence>
<dbReference type="Proteomes" id="UP000824890">
    <property type="component" value="Unassembled WGS sequence"/>
</dbReference>
<gene>
    <name evidence="1" type="ORF">HID58_005342</name>
</gene>
<proteinExistence type="predicted"/>
<name>A0ABQ8EB64_BRANA</name>